<evidence type="ECO:0000256" key="1">
    <source>
        <dbReference type="ARBA" id="ARBA00004141"/>
    </source>
</evidence>
<organism evidence="18 19">
    <name type="scientific">Globisporangium ultimum (strain ATCC 200006 / CBS 805.95 / DAOM BR144)</name>
    <name type="common">Pythium ultimum</name>
    <dbReference type="NCBI Taxonomy" id="431595"/>
    <lineage>
        <taxon>Eukaryota</taxon>
        <taxon>Sar</taxon>
        <taxon>Stramenopiles</taxon>
        <taxon>Oomycota</taxon>
        <taxon>Peronosporomycetes</taxon>
        <taxon>Pythiales</taxon>
        <taxon>Pythiaceae</taxon>
        <taxon>Globisporangium</taxon>
    </lineage>
</organism>
<dbReference type="PANTHER" id="PTHR10027:SF10">
    <property type="entry name" value="SLOWPOKE 2, ISOFORM D"/>
    <property type="match status" value="1"/>
</dbReference>
<accession>K3X9W5</accession>
<dbReference type="PANTHER" id="PTHR10027">
    <property type="entry name" value="CALCIUM-ACTIVATED POTASSIUM CHANNEL ALPHA CHAIN"/>
    <property type="match status" value="1"/>
</dbReference>
<evidence type="ECO:0000256" key="14">
    <source>
        <dbReference type="SAM" id="MobiDB-lite"/>
    </source>
</evidence>
<protein>
    <recommendedName>
        <fullName evidence="20">G domain-containing protein</fullName>
    </recommendedName>
</protein>
<evidence type="ECO:0000256" key="4">
    <source>
        <dbReference type="ARBA" id="ARBA00022692"/>
    </source>
</evidence>
<keyword evidence="8 15" id="KW-1133">Transmembrane helix</keyword>
<feature type="transmembrane region" description="Helical" evidence="15">
    <location>
        <begin position="138"/>
        <end position="158"/>
    </location>
</feature>
<keyword evidence="7" id="KW-0630">Potassium</keyword>
<dbReference type="SUPFAM" id="SSF81324">
    <property type="entry name" value="Voltage-gated potassium channels"/>
    <property type="match status" value="1"/>
</dbReference>
<dbReference type="InterPro" id="IPR030378">
    <property type="entry name" value="G_CP_dom"/>
</dbReference>
<proteinExistence type="predicted"/>
<dbReference type="Pfam" id="PF22614">
    <property type="entry name" value="Slo-like_RCK"/>
    <property type="match status" value="2"/>
</dbReference>
<feature type="compositionally biased region" description="Basic and acidic residues" evidence="14">
    <location>
        <begin position="532"/>
        <end position="545"/>
    </location>
</feature>
<evidence type="ECO:0000256" key="7">
    <source>
        <dbReference type="ARBA" id="ARBA00022958"/>
    </source>
</evidence>
<evidence type="ECO:0000256" key="3">
    <source>
        <dbReference type="ARBA" id="ARBA00022538"/>
    </source>
</evidence>
<keyword evidence="10" id="KW-0342">GTP-binding</keyword>
<dbReference type="Pfam" id="PF07885">
    <property type="entry name" value="Ion_trans_2"/>
    <property type="match status" value="1"/>
</dbReference>
<dbReference type="Pfam" id="PF01926">
    <property type="entry name" value="MMR_HSR1"/>
    <property type="match status" value="1"/>
</dbReference>
<feature type="domain" description="RCK N-terminal" evidence="16">
    <location>
        <begin position="248"/>
        <end position="385"/>
    </location>
</feature>
<dbReference type="SUPFAM" id="SSF52540">
    <property type="entry name" value="P-loop containing nucleoside triphosphate hydrolases"/>
    <property type="match status" value="1"/>
</dbReference>
<reference evidence="18" key="3">
    <citation type="submission" date="2015-02" db="UniProtKB">
        <authorList>
            <consortium name="EnsemblProtists"/>
        </authorList>
    </citation>
    <scope>IDENTIFICATION</scope>
    <source>
        <strain evidence="18">DAOM BR144</strain>
    </source>
</reference>
<dbReference type="Gene3D" id="1.10.287.70">
    <property type="match status" value="1"/>
</dbReference>
<dbReference type="InterPro" id="IPR023179">
    <property type="entry name" value="GTP-bd_ortho_bundle_sf"/>
</dbReference>
<dbReference type="Pfam" id="PF03493">
    <property type="entry name" value="BK_channel_a"/>
    <property type="match status" value="1"/>
</dbReference>
<keyword evidence="9" id="KW-0406">Ion transport</keyword>
<evidence type="ECO:0000256" key="10">
    <source>
        <dbReference type="ARBA" id="ARBA00023134"/>
    </source>
</evidence>
<dbReference type="Gene3D" id="3.40.50.720">
    <property type="entry name" value="NAD(P)-binding Rossmann-like Domain"/>
    <property type="match status" value="2"/>
</dbReference>
<dbReference type="InterPro" id="IPR019991">
    <property type="entry name" value="GTP-bd_ribosome_bgen"/>
</dbReference>
<keyword evidence="12" id="KW-0407">Ion channel</keyword>
<dbReference type="InterPro" id="IPR003929">
    <property type="entry name" value="K_chnl_BK_asu"/>
</dbReference>
<dbReference type="Gene3D" id="3.40.50.300">
    <property type="entry name" value="P-loop containing nucleotide triphosphate hydrolases"/>
    <property type="match status" value="1"/>
</dbReference>
<dbReference type="AlphaFoldDB" id="K3X9W5"/>
<evidence type="ECO:0000259" key="17">
    <source>
        <dbReference type="PROSITE" id="PS51721"/>
    </source>
</evidence>
<keyword evidence="6" id="KW-0631">Potassium channel</keyword>
<evidence type="ECO:0000259" key="16">
    <source>
        <dbReference type="PROSITE" id="PS51201"/>
    </source>
</evidence>
<feature type="region of interest" description="Disordered" evidence="14">
    <location>
        <begin position="531"/>
        <end position="551"/>
    </location>
</feature>
<keyword evidence="5" id="KW-0547">Nucleotide-binding</keyword>
<feature type="transmembrane region" description="Helical" evidence="15">
    <location>
        <begin position="55"/>
        <end position="77"/>
    </location>
</feature>
<dbReference type="GO" id="GO:0005267">
    <property type="term" value="F:potassium channel activity"/>
    <property type="evidence" value="ECO:0007669"/>
    <property type="project" value="UniProtKB-KW"/>
</dbReference>
<keyword evidence="3" id="KW-0633">Potassium transport</keyword>
<dbReference type="GO" id="GO:0016020">
    <property type="term" value="C:membrane"/>
    <property type="evidence" value="ECO:0007669"/>
    <property type="project" value="UniProtKB-SubCell"/>
</dbReference>
<dbReference type="Proteomes" id="UP000019132">
    <property type="component" value="Unassembled WGS sequence"/>
</dbReference>
<dbReference type="HOGENOM" id="CLU_006911_0_0_1"/>
<dbReference type="InterPro" id="IPR013099">
    <property type="entry name" value="K_chnl_dom"/>
</dbReference>
<dbReference type="eggNOG" id="KOG2485">
    <property type="taxonomic scope" value="Eukaryota"/>
</dbReference>
<dbReference type="NCBIfam" id="TIGR03596">
    <property type="entry name" value="GTPase_YlqF"/>
    <property type="match status" value="1"/>
</dbReference>
<dbReference type="VEuPathDB" id="FungiDB:PYU1_G013985"/>
<keyword evidence="11 15" id="KW-0472">Membrane</keyword>
<dbReference type="STRING" id="431595.K3X9W5"/>
<evidence type="ECO:0000256" key="8">
    <source>
        <dbReference type="ARBA" id="ARBA00022989"/>
    </source>
</evidence>
<evidence type="ECO:0000256" key="12">
    <source>
        <dbReference type="ARBA" id="ARBA00023303"/>
    </source>
</evidence>
<evidence type="ECO:0000313" key="19">
    <source>
        <dbReference type="Proteomes" id="UP000019132"/>
    </source>
</evidence>
<dbReference type="EnsemblProtists" id="PYU1_T014014">
    <property type="protein sequence ID" value="PYU1_T014014"/>
    <property type="gene ID" value="PYU1_G013985"/>
</dbReference>
<evidence type="ECO:0000256" key="11">
    <source>
        <dbReference type="ARBA" id="ARBA00023136"/>
    </source>
</evidence>
<comment type="subcellular location">
    <subcellularLocation>
        <location evidence="1">Membrane</location>
        <topology evidence="1">Multi-pass membrane protein</topology>
    </subcellularLocation>
</comment>
<dbReference type="GO" id="GO:0005525">
    <property type="term" value="F:GTP binding"/>
    <property type="evidence" value="ECO:0007669"/>
    <property type="project" value="UniProtKB-KW"/>
</dbReference>
<dbReference type="PROSITE" id="PS51721">
    <property type="entry name" value="G_CP"/>
    <property type="match status" value="1"/>
</dbReference>
<evidence type="ECO:0000256" key="5">
    <source>
        <dbReference type="ARBA" id="ARBA00022741"/>
    </source>
</evidence>
<dbReference type="InterPro" id="IPR027417">
    <property type="entry name" value="P-loop_NTPase"/>
</dbReference>
<reference evidence="19" key="1">
    <citation type="journal article" date="2010" name="Genome Biol.">
        <title>Genome sequence of the necrotrophic plant pathogen Pythium ultimum reveals original pathogenicity mechanisms and effector repertoire.</title>
        <authorList>
            <person name="Levesque C.A."/>
            <person name="Brouwer H."/>
            <person name="Cano L."/>
            <person name="Hamilton J.P."/>
            <person name="Holt C."/>
            <person name="Huitema E."/>
            <person name="Raffaele S."/>
            <person name="Robideau G.P."/>
            <person name="Thines M."/>
            <person name="Win J."/>
            <person name="Zerillo M.M."/>
            <person name="Beakes G.W."/>
            <person name="Boore J.L."/>
            <person name="Busam D."/>
            <person name="Dumas B."/>
            <person name="Ferriera S."/>
            <person name="Fuerstenberg S.I."/>
            <person name="Gachon C.M."/>
            <person name="Gaulin E."/>
            <person name="Govers F."/>
            <person name="Grenville-Briggs L."/>
            <person name="Horner N."/>
            <person name="Hostetler J."/>
            <person name="Jiang R.H."/>
            <person name="Johnson J."/>
            <person name="Krajaejun T."/>
            <person name="Lin H."/>
            <person name="Meijer H.J."/>
            <person name="Moore B."/>
            <person name="Morris P."/>
            <person name="Phuntmart V."/>
            <person name="Puiu D."/>
            <person name="Shetty J."/>
            <person name="Stajich J.E."/>
            <person name="Tripathy S."/>
            <person name="Wawra S."/>
            <person name="van West P."/>
            <person name="Whitty B.R."/>
            <person name="Coutinho P.M."/>
            <person name="Henrissat B."/>
            <person name="Martin F."/>
            <person name="Thomas P.D."/>
            <person name="Tyler B.M."/>
            <person name="De Vries R.P."/>
            <person name="Kamoun S."/>
            <person name="Yandell M."/>
            <person name="Tisserat N."/>
            <person name="Buell C.R."/>
        </authorList>
    </citation>
    <scope>NUCLEOTIDE SEQUENCE</scope>
    <source>
        <strain evidence="19">DAOM:BR144</strain>
    </source>
</reference>
<dbReference type="eggNOG" id="KOG1420">
    <property type="taxonomic scope" value="Eukaryota"/>
</dbReference>
<evidence type="ECO:0000256" key="13">
    <source>
        <dbReference type="ARBA" id="ARBA00034430"/>
    </source>
</evidence>
<dbReference type="CDD" id="cd01856">
    <property type="entry name" value="YlqF"/>
    <property type="match status" value="1"/>
</dbReference>
<evidence type="ECO:0000256" key="9">
    <source>
        <dbReference type="ARBA" id="ARBA00023065"/>
    </source>
</evidence>
<feature type="transmembrane region" description="Helical" evidence="15">
    <location>
        <begin position="178"/>
        <end position="196"/>
    </location>
</feature>
<reference evidence="19" key="2">
    <citation type="submission" date="2010-04" db="EMBL/GenBank/DDBJ databases">
        <authorList>
            <person name="Buell R."/>
            <person name="Hamilton J."/>
            <person name="Hostetler J."/>
        </authorList>
    </citation>
    <scope>NUCLEOTIDE SEQUENCE [LARGE SCALE GENOMIC DNA]</scope>
    <source>
        <strain evidence="19">DAOM:BR144</strain>
    </source>
</reference>
<keyword evidence="2" id="KW-0813">Transport</keyword>
<comment type="catalytic activity">
    <reaction evidence="13">
        <text>K(+)(in) = K(+)(out)</text>
        <dbReference type="Rhea" id="RHEA:29463"/>
        <dbReference type="ChEBI" id="CHEBI:29103"/>
    </reaction>
</comment>
<feature type="domain" description="CP-type G" evidence="17">
    <location>
        <begin position="955"/>
        <end position="1125"/>
    </location>
</feature>
<keyword evidence="19" id="KW-1185">Reference proteome</keyword>
<evidence type="ECO:0008006" key="20">
    <source>
        <dbReference type="Google" id="ProtNLM"/>
    </source>
</evidence>
<dbReference type="PROSITE" id="PS51201">
    <property type="entry name" value="RCK_N"/>
    <property type="match status" value="1"/>
</dbReference>
<dbReference type="Gene3D" id="1.10.1580.10">
    <property type="match status" value="1"/>
</dbReference>
<evidence type="ECO:0000313" key="18">
    <source>
        <dbReference type="EnsemblProtists" id="PYU1_T014014"/>
    </source>
</evidence>
<evidence type="ECO:0000256" key="2">
    <source>
        <dbReference type="ARBA" id="ARBA00022448"/>
    </source>
</evidence>
<dbReference type="EMBL" id="GL376616">
    <property type="status" value="NOT_ANNOTATED_CDS"/>
    <property type="molecule type" value="Genomic_DNA"/>
</dbReference>
<name>K3X9W5_GLOUD</name>
<evidence type="ECO:0000256" key="15">
    <source>
        <dbReference type="SAM" id="Phobius"/>
    </source>
</evidence>
<dbReference type="InterPro" id="IPR003148">
    <property type="entry name" value="RCK_N"/>
</dbReference>
<dbReference type="InParanoid" id="K3X9W5"/>
<evidence type="ECO:0000256" key="6">
    <source>
        <dbReference type="ARBA" id="ARBA00022826"/>
    </source>
</evidence>
<dbReference type="InterPro" id="IPR006073">
    <property type="entry name" value="GTP-bd"/>
</dbReference>
<sequence length="1246" mass="138903">MALPRRPQRHLSAAHINALLPRPARRKREYFAERETGESVRDWVQRNLEDSLGCYLVDVFMAMLSIFIVVYNAYLFWDGAAVVLTKWMIGSRFAYISSIDQHKAHDIVEVSLVLCSLRVLRLFRFLEFTTSSLQYQVLAVFVTIVCIVISTAGILQVVEACFTECKGDKDTTCRCQNLSYLDLLYFVVVSISTLGYGDIYPLSTNGKFLISFVILLTFIVVPIQINRVSNIISSHTDYTSSYKEAKQHPHVVITGHIDVEMLSVFFGEFFHPSNLNWNEKIVILNPSPPAVEAKKMLNMYENKVQYIVGSPMLDEDLTRAMLHKASACYVLVNRNAFRPQHADQCSALITIALRRGNPTCPIYSQVINARNAGTILKMGASDVLIAGLMKFSILGRSCEMFGLPTLLLNMLTQSHAELSQRVSPILWQNSYLHGVMHGLYVIDIPRTFSGLSFGDLIRFLYDKTPVIPLALLTEDGVQFPDMEFKLGATADPNLCCKVYVLAKGLTAVEEMLRIPPEQILSYRKNNRRKAKSSMDLHHLTPDSTKKSSKPALGSDFEKIRQSLIAMYAPPEHPRALDDDDRNAEYVDFTSSGVPSDIAKHIIVCGFPTDTYQFLKTIREAPSVAGNGNESDSSPVVFLAPAVIDEDEFTKIRHFDDVYFVMGSPVNFADLKKTRIGVAISVLILTLTSEESQYSDPNMVDADAITTLRYIVEISQKLSMPNLVVELARPTNVKLLSSLATDHRMMGLARPAAAINRQLSFRTPRRASSRRDSFWGGLDDSANGGSDASLVLEEYIASGRVYMNSIIDSLMSECYRKPWITPFVHILINGSHDDPESKRLFQLEVPKAFVALSYATCFRKFLEQASCVAIGIWRPGHGVLLPHPCVFINPPHDLETEPGDLFFLVGRPITDAEVLEFFAHNSSSNKEHEKMSGAFRKTFMYPAKINWFPGHMAVARRQMVAQLDAVDVLIEVRDARIPWSSANPILEETFGVSKPRLIVFNKSDLANTNLQQRIEAQCKENGTPCLFTSVTKGRKIPSILQWCNAHSGAQFKKTAGTMVMVVGIPNVGKSSIINEFRRLSSSQKLSKGKKRAMVGPTPGVTVRNDIIKVNDKPAIYVVDTPGVMLPNIPSAETGLTLALTGAIKDQVVGTELIADYMLFKLNQMRSTRYVDALNLPEPTDNIQELFEHVYKKCGALGKEPDVQNKLAAEFLLQEFRCGAFGQFTLDPISMKTTPSAAAVEITPASTE</sequence>
<keyword evidence="4 15" id="KW-0812">Transmembrane</keyword>
<dbReference type="InterPro" id="IPR047871">
    <property type="entry name" value="K_chnl_Slo-like"/>
</dbReference>
<dbReference type="OMA" id="NWNTGDN"/>